<evidence type="ECO:0000313" key="8">
    <source>
        <dbReference type="Proteomes" id="UP001210925"/>
    </source>
</evidence>
<dbReference type="SMART" id="SM00863">
    <property type="entry name" value="tRNA_SAD"/>
    <property type="match status" value="1"/>
</dbReference>
<proteinExistence type="inferred from homology"/>
<keyword evidence="4" id="KW-0862">Zinc</keyword>
<comment type="similarity">
    <text evidence="2">Belongs to the class-II aminoacyl-tRNA synthetase family. Alax-L subfamily.</text>
</comment>
<feature type="coiled-coil region" evidence="5">
    <location>
        <begin position="269"/>
        <end position="296"/>
    </location>
</feature>
<dbReference type="InterPro" id="IPR018163">
    <property type="entry name" value="Thr/Ala-tRNA-synth_IIc_edit"/>
</dbReference>
<evidence type="ECO:0000256" key="2">
    <source>
        <dbReference type="ARBA" id="ARBA00008429"/>
    </source>
</evidence>
<accession>A0AAD5YB32</accession>
<dbReference type="GO" id="GO:0004812">
    <property type="term" value="F:aminoacyl-tRNA ligase activity"/>
    <property type="evidence" value="ECO:0007669"/>
    <property type="project" value="InterPro"/>
</dbReference>
<keyword evidence="3" id="KW-0479">Metal-binding</keyword>
<name>A0AAD5YB32_9FUNG</name>
<evidence type="ECO:0000256" key="5">
    <source>
        <dbReference type="SAM" id="Coils"/>
    </source>
</evidence>
<dbReference type="InterPro" id="IPR009000">
    <property type="entry name" value="Transl_B-barrel_sf"/>
</dbReference>
<dbReference type="GO" id="GO:0046872">
    <property type="term" value="F:metal ion binding"/>
    <property type="evidence" value="ECO:0007669"/>
    <property type="project" value="UniProtKB-KW"/>
</dbReference>
<comment type="cofactor">
    <cofactor evidence="1">
        <name>Zn(2+)</name>
        <dbReference type="ChEBI" id="CHEBI:29105"/>
    </cofactor>
</comment>
<dbReference type="GO" id="GO:0002196">
    <property type="term" value="F:Ser-tRNA(Ala) deacylase activity"/>
    <property type="evidence" value="ECO:0007669"/>
    <property type="project" value="TreeGrafter"/>
</dbReference>
<evidence type="ECO:0000259" key="6">
    <source>
        <dbReference type="SMART" id="SM00863"/>
    </source>
</evidence>
<evidence type="ECO:0000256" key="4">
    <source>
        <dbReference type="ARBA" id="ARBA00022833"/>
    </source>
</evidence>
<dbReference type="GO" id="GO:0043039">
    <property type="term" value="P:tRNA aminoacylation"/>
    <property type="evidence" value="ECO:0007669"/>
    <property type="project" value="InterPro"/>
</dbReference>
<comment type="caution">
    <text evidence="7">The sequence shown here is derived from an EMBL/GenBank/DDBJ whole genome shotgun (WGS) entry which is preliminary data.</text>
</comment>
<dbReference type="InterPro" id="IPR012947">
    <property type="entry name" value="tRNA_SAD"/>
</dbReference>
<feature type="domain" description="Threonyl/alanyl tRNA synthetase SAD" evidence="6">
    <location>
        <begin position="190"/>
        <end position="233"/>
    </location>
</feature>
<organism evidence="7 8">
    <name type="scientific">Boothiomyces macroporosus</name>
    <dbReference type="NCBI Taxonomy" id="261099"/>
    <lineage>
        <taxon>Eukaryota</taxon>
        <taxon>Fungi</taxon>
        <taxon>Fungi incertae sedis</taxon>
        <taxon>Chytridiomycota</taxon>
        <taxon>Chytridiomycota incertae sedis</taxon>
        <taxon>Chytridiomycetes</taxon>
        <taxon>Rhizophydiales</taxon>
        <taxon>Terramycetaceae</taxon>
        <taxon>Boothiomyces</taxon>
    </lineage>
</organism>
<evidence type="ECO:0000256" key="3">
    <source>
        <dbReference type="ARBA" id="ARBA00022723"/>
    </source>
</evidence>
<dbReference type="Pfam" id="PF07973">
    <property type="entry name" value="tRNA_SAD"/>
    <property type="match status" value="1"/>
</dbReference>
<dbReference type="Gene3D" id="3.30.980.10">
    <property type="entry name" value="Threonyl-trna Synthetase, Chain A, domain 2"/>
    <property type="match status" value="1"/>
</dbReference>
<dbReference type="Gene3D" id="2.40.30.130">
    <property type="match status" value="1"/>
</dbReference>
<gene>
    <name evidence="7" type="primary">AARSD1</name>
    <name evidence="7" type="ORF">HK103_004778</name>
</gene>
<dbReference type="SUPFAM" id="SSF50447">
    <property type="entry name" value="Translation proteins"/>
    <property type="match status" value="1"/>
</dbReference>
<keyword evidence="8" id="KW-1185">Reference proteome</keyword>
<dbReference type="InterPro" id="IPR051335">
    <property type="entry name" value="Alanyl-tRNA_Editing_Enzymes"/>
</dbReference>
<sequence>MTSGETFSAQVGELQCQKDSYLTTLAATVVSCEQEGEHFAVLLSDTIIFPTGGGQPNDLGTIDNVEIVDCQRRGLKCVHITKAPVEVGKQVQVKLDWARRFDHMQQHSGQHLISDLAEMHFNLDTFGWKMGNDTSFVEFKGPAAQSDLDKLEDIVNEFIRKSHQVTVEASKIHDENRPDTLPDDIKSGVLRNIAIGDIPFKPCCGTHVSQTSDIQAVKFLSTDKVRGGNTKVWFVAGHRVLKTMQQMLAREAELNAILTTAPDQFAERVKKLKEQNKGFMKDVKKLEKELKSLQVSANKA</sequence>
<dbReference type="GO" id="GO:0005524">
    <property type="term" value="F:ATP binding"/>
    <property type="evidence" value="ECO:0007669"/>
    <property type="project" value="InterPro"/>
</dbReference>
<dbReference type="SUPFAM" id="SSF55186">
    <property type="entry name" value="ThrRS/AlaRS common domain"/>
    <property type="match status" value="1"/>
</dbReference>
<reference evidence="7" key="1">
    <citation type="submission" date="2020-05" db="EMBL/GenBank/DDBJ databases">
        <title>Phylogenomic resolution of chytrid fungi.</title>
        <authorList>
            <person name="Stajich J.E."/>
            <person name="Amses K."/>
            <person name="Simmons R."/>
            <person name="Seto K."/>
            <person name="Myers J."/>
            <person name="Bonds A."/>
            <person name="Quandt C.A."/>
            <person name="Barry K."/>
            <person name="Liu P."/>
            <person name="Grigoriev I."/>
            <person name="Longcore J.E."/>
            <person name="James T.Y."/>
        </authorList>
    </citation>
    <scope>NUCLEOTIDE SEQUENCE</scope>
    <source>
        <strain evidence="7">PLAUS21</strain>
    </source>
</reference>
<dbReference type="PANTHER" id="PTHR43462:SF1">
    <property type="entry name" value="ALANYL-TRNA EDITING PROTEIN AARSD1"/>
    <property type="match status" value="1"/>
</dbReference>
<protein>
    <submittedName>
        <fullName evidence="7">Alanyl-tRNA editing protein Aarsd1</fullName>
    </submittedName>
</protein>
<dbReference type="EMBL" id="JADGKB010000004">
    <property type="protein sequence ID" value="KAJ3261827.1"/>
    <property type="molecule type" value="Genomic_DNA"/>
</dbReference>
<keyword evidence="5" id="KW-0175">Coiled coil</keyword>
<evidence type="ECO:0000313" key="7">
    <source>
        <dbReference type="EMBL" id="KAJ3261827.1"/>
    </source>
</evidence>
<evidence type="ECO:0000256" key="1">
    <source>
        <dbReference type="ARBA" id="ARBA00001947"/>
    </source>
</evidence>
<dbReference type="PANTHER" id="PTHR43462">
    <property type="entry name" value="ALANYL-TRNA EDITING PROTEIN"/>
    <property type="match status" value="1"/>
</dbReference>
<dbReference type="Proteomes" id="UP001210925">
    <property type="component" value="Unassembled WGS sequence"/>
</dbReference>
<dbReference type="AlphaFoldDB" id="A0AAD5YB32"/>